<dbReference type="Proteomes" id="UP000659061">
    <property type="component" value="Unassembled WGS sequence"/>
</dbReference>
<evidence type="ECO:0000313" key="4">
    <source>
        <dbReference type="Proteomes" id="UP000659061"/>
    </source>
</evidence>
<evidence type="ECO:0000313" key="1">
    <source>
        <dbReference type="EMBL" id="MBD1271730.1"/>
    </source>
</evidence>
<reference evidence="2 3" key="1">
    <citation type="submission" date="2020-07" db="EMBL/GenBank/DDBJ databases">
        <title>Sequencing the genomes of 1000 actinobacteria strains.</title>
        <authorList>
            <person name="Klenk H.-P."/>
        </authorList>
    </citation>
    <scope>NUCLEOTIDE SEQUENCE [LARGE SCALE GENOMIC DNA]</scope>
    <source>
        <strain evidence="2 3">DSM 19087</strain>
    </source>
</reference>
<name>A0A8I0KJ99_9ACTN</name>
<accession>A0A8I0KJ99</accession>
<dbReference type="EMBL" id="JACWMT010000003">
    <property type="protein sequence ID" value="MBD1271730.1"/>
    <property type="molecule type" value="Genomic_DNA"/>
</dbReference>
<organism evidence="1 4">
    <name type="scientific">Aeromicrobium tamlense</name>
    <dbReference type="NCBI Taxonomy" id="375541"/>
    <lineage>
        <taxon>Bacteria</taxon>
        <taxon>Bacillati</taxon>
        <taxon>Actinomycetota</taxon>
        <taxon>Actinomycetes</taxon>
        <taxon>Propionibacteriales</taxon>
        <taxon>Nocardioidaceae</taxon>
        <taxon>Aeromicrobium</taxon>
    </lineage>
</organism>
<proteinExistence type="predicted"/>
<dbReference type="Proteomes" id="UP000587211">
    <property type="component" value="Unassembled WGS sequence"/>
</dbReference>
<reference evidence="1" key="2">
    <citation type="submission" date="2020-09" db="EMBL/GenBank/DDBJ databases">
        <title>Novel species in genus Aeromicrobium.</title>
        <authorList>
            <person name="Zhang G."/>
        </authorList>
    </citation>
    <scope>NUCLEOTIDE SEQUENCE</scope>
    <source>
        <strain evidence="1">SSW1-57</strain>
    </source>
</reference>
<evidence type="ECO:0000313" key="2">
    <source>
        <dbReference type="EMBL" id="NYI37522.1"/>
    </source>
</evidence>
<evidence type="ECO:0000313" key="3">
    <source>
        <dbReference type="Proteomes" id="UP000587211"/>
    </source>
</evidence>
<gene>
    <name evidence="2" type="ORF">BJ975_000897</name>
    <name evidence="1" type="ORF">IDH50_15910</name>
</gene>
<sequence length="122" mass="13397">MSDFRSEPMPTAEGRGRARAAWDAYAAASQKVFGPAVETLLGGAIRSVSASTVADLVGFWVLWHLHGGFEGLLKLGMSRASIYRKVALFRKLFGKHPDEFEFPGITLDVATYFGTQEDQQET</sequence>
<dbReference type="AlphaFoldDB" id="A0A8I0KJ99"/>
<dbReference type="RefSeq" id="WP_179424027.1">
    <property type="nucleotide sequence ID" value="NZ_BAAAMP010000003.1"/>
</dbReference>
<keyword evidence="3" id="KW-1185">Reference proteome</keyword>
<comment type="caution">
    <text evidence="1">The sequence shown here is derived from an EMBL/GenBank/DDBJ whole genome shotgun (WGS) entry which is preliminary data.</text>
</comment>
<dbReference type="EMBL" id="JACBZN010000001">
    <property type="protein sequence ID" value="NYI37522.1"/>
    <property type="molecule type" value="Genomic_DNA"/>
</dbReference>
<protein>
    <submittedName>
        <fullName evidence="1">Uncharacterized protein</fullName>
    </submittedName>
</protein>